<evidence type="ECO:0000256" key="1">
    <source>
        <dbReference type="SAM" id="Phobius"/>
    </source>
</evidence>
<comment type="caution">
    <text evidence="2">The sequence shown here is derived from an EMBL/GenBank/DDBJ whole genome shotgun (WGS) entry which is preliminary data.</text>
</comment>
<gene>
    <name evidence="2" type="ORF">F6B40_11870</name>
</gene>
<dbReference type="Pfam" id="PF22564">
    <property type="entry name" value="HAAS"/>
    <property type="match status" value="1"/>
</dbReference>
<dbReference type="EMBL" id="VYUY01000015">
    <property type="protein sequence ID" value="KAA9132379.1"/>
    <property type="molecule type" value="Genomic_DNA"/>
</dbReference>
<name>A0A5N0TGH1_9MICO</name>
<dbReference type="NCBIfam" id="NF038403">
    <property type="entry name" value="perm_prefix_1"/>
    <property type="match status" value="1"/>
</dbReference>
<sequence>MTGNSSLTERYVAAATRTIAPRQRDDIAAELRASIDDQIGALVAMGKPVEAAERSVLTDLGDPDRLAADYRESPTWLIGPSVYFEWRKLLKLLMWIVVPVAAFGVALGQTLAGATIGEVIGSTVVAMIGVIVHLGFWVTLVFAILEHSGARNAVPQTPWTLDRLPEPRESGATFPDMVGSLILVVLSAGALVWDRFIGFAPSHPGLPLLDPDLWPWWIAGLFAVMAGDAVLAILVYRRGRWTAATATANAALQTVAAVTAIWLLTQDRLINPDLWPTLITDGHAGEVASVMATITGFVIAGVAIWSIIDGFLKARRR</sequence>
<organism evidence="2 3">
    <name type="scientific">Microbacterium caowuchunii</name>
    <dbReference type="NCBI Taxonomy" id="2614638"/>
    <lineage>
        <taxon>Bacteria</taxon>
        <taxon>Bacillati</taxon>
        <taxon>Actinomycetota</taxon>
        <taxon>Actinomycetes</taxon>
        <taxon>Micrococcales</taxon>
        <taxon>Microbacteriaceae</taxon>
        <taxon>Microbacterium</taxon>
    </lineage>
</organism>
<feature type="transmembrane region" description="Helical" evidence="1">
    <location>
        <begin position="284"/>
        <end position="308"/>
    </location>
</feature>
<keyword evidence="1" id="KW-0472">Membrane</keyword>
<feature type="transmembrane region" description="Helical" evidence="1">
    <location>
        <begin position="213"/>
        <end position="236"/>
    </location>
</feature>
<feature type="transmembrane region" description="Helical" evidence="1">
    <location>
        <begin position="173"/>
        <end position="193"/>
    </location>
</feature>
<protein>
    <submittedName>
        <fullName evidence="2">Uncharacterized protein</fullName>
    </submittedName>
</protein>
<dbReference type="Proteomes" id="UP000326838">
    <property type="component" value="Unassembled WGS sequence"/>
</dbReference>
<dbReference type="InterPro" id="IPR047928">
    <property type="entry name" value="Perm_prefix_1"/>
</dbReference>
<feature type="transmembrane region" description="Helical" evidence="1">
    <location>
        <begin position="92"/>
        <end position="112"/>
    </location>
</feature>
<dbReference type="RefSeq" id="WP_150894234.1">
    <property type="nucleotide sequence ID" value="NZ_VYUY01000015.1"/>
</dbReference>
<keyword evidence="1" id="KW-1133">Transmembrane helix</keyword>
<accession>A0A5N0TGH1</accession>
<keyword evidence="3" id="KW-1185">Reference proteome</keyword>
<feature type="transmembrane region" description="Helical" evidence="1">
    <location>
        <begin position="243"/>
        <end position="264"/>
    </location>
</feature>
<reference evidence="3" key="1">
    <citation type="submission" date="2019-09" db="EMBL/GenBank/DDBJ databases">
        <title>Mumia zhuanghuii sp. nov. isolated from the intestinal contents of plateau pika (Ochotona curzoniae) in the Qinghai-Tibet plateau of China.</title>
        <authorList>
            <person name="Tian Z."/>
        </authorList>
    </citation>
    <scope>NUCLEOTIDE SEQUENCE [LARGE SCALE GENOMIC DNA]</scope>
    <source>
        <strain evidence="3">L-033</strain>
    </source>
</reference>
<evidence type="ECO:0000313" key="3">
    <source>
        <dbReference type="Proteomes" id="UP000326838"/>
    </source>
</evidence>
<proteinExistence type="predicted"/>
<keyword evidence="1" id="KW-0812">Transmembrane</keyword>
<feature type="transmembrane region" description="Helical" evidence="1">
    <location>
        <begin position="124"/>
        <end position="145"/>
    </location>
</feature>
<evidence type="ECO:0000313" key="2">
    <source>
        <dbReference type="EMBL" id="KAA9132379.1"/>
    </source>
</evidence>
<dbReference type="AlphaFoldDB" id="A0A5N0TGH1"/>